<comment type="caution">
    <text evidence="3">The sequence shown here is derived from an EMBL/GenBank/DDBJ whole genome shotgun (WGS) entry which is preliminary data.</text>
</comment>
<dbReference type="Gene3D" id="2.120.10.30">
    <property type="entry name" value="TolB, C-terminal domain"/>
    <property type="match status" value="2"/>
</dbReference>
<evidence type="ECO:0000313" key="3">
    <source>
        <dbReference type="EMBL" id="GIJ22413.1"/>
    </source>
</evidence>
<dbReference type="SUPFAM" id="SSF82171">
    <property type="entry name" value="DPP6 N-terminal domain-like"/>
    <property type="match status" value="1"/>
</dbReference>
<dbReference type="InterPro" id="IPR011042">
    <property type="entry name" value="6-blade_b-propeller_TolB-like"/>
</dbReference>
<keyword evidence="4" id="KW-1185">Reference proteome</keyword>
<accession>A0ABQ4IXI2</accession>
<comment type="similarity">
    <text evidence="1">Belongs to the TolB family.</text>
</comment>
<dbReference type="Pfam" id="PF07676">
    <property type="entry name" value="PD40"/>
    <property type="match status" value="4"/>
</dbReference>
<evidence type="ECO:0000313" key="4">
    <source>
        <dbReference type="Proteomes" id="UP000643165"/>
    </source>
</evidence>
<protein>
    <recommendedName>
        <fullName evidence="5">WD40-like Beta Propeller Repeat</fullName>
    </recommendedName>
</protein>
<evidence type="ECO:0008006" key="5">
    <source>
        <dbReference type="Google" id="ProtNLM"/>
    </source>
</evidence>
<proteinExistence type="inferred from homology"/>
<name>A0ABQ4IXI2_9ACTN</name>
<feature type="compositionally biased region" description="Polar residues" evidence="2">
    <location>
        <begin position="78"/>
        <end position="105"/>
    </location>
</feature>
<organism evidence="3 4">
    <name type="scientific">Micromonospora lutea</name>
    <dbReference type="NCBI Taxonomy" id="419825"/>
    <lineage>
        <taxon>Bacteria</taxon>
        <taxon>Bacillati</taxon>
        <taxon>Actinomycetota</taxon>
        <taxon>Actinomycetes</taxon>
        <taxon>Micromonosporales</taxon>
        <taxon>Micromonosporaceae</taxon>
        <taxon>Micromonospora</taxon>
    </lineage>
</organism>
<reference evidence="3 4" key="1">
    <citation type="submission" date="2021-01" db="EMBL/GenBank/DDBJ databases">
        <title>Whole genome shotgun sequence of Verrucosispora lutea NBRC 106530.</title>
        <authorList>
            <person name="Komaki H."/>
            <person name="Tamura T."/>
        </authorList>
    </citation>
    <scope>NUCLEOTIDE SEQUENCE [LARGE SCALE GENOMIC DNA]</scope>
    <source>
        <strain evidence="3 4">NBRC 106530</strain>
    </source>
</reference>
<dbReference type="Proteomes" id="UP000643165">
    <property type="component" value="Unassembled WGS sequence"/>
</dbReference>
<feature type="region of interest" description="Disordered" evidence="2">
    <location>
        <begin position="76"/>
        <end position="105"/>
    </location>
</feature>
<dbReference type="InterPro" id="IPR011659">
    <property type="entry name" value="WD40"/>
</dbReference>
<evidence type="ECO:0000256" key="1">
    <source>
        <dbReference type="ARBA" id="ARBA00009820"/>
    </source>
</evidence>
<sequence length="419" mass="42607">MIGGLAAGVAPAAAAAAPPATTRISVDSKGGQAVEYRSEPFATSADGRYVAFTSAAPNLTPDDTNNTWDVLVRDRRTGTTSRVSQSSAGVAGDSSSYGHSQSPDGRYVSFTSDATNLVPGDTNGVSDGFVHDRRTGRTTRVTLANGNAQADARSYAPVISADGRYVAFVSDAPLVPGDTNGVADIFVRDRQAGTTVPVSGTSADAPSDAPAISADGRYVTFTSEAALVPGDTNGIADVFIRDMRTGILRRVNVSTTGAQANALTVSPTISADGQIVAFVSEAALVPGDTNGVADVFLRDLRAGTTIRVSVTAGDGQAIGGSSYGPMMSADGRHVVFSSDATNLVSGDANGVGDVFLRDLRAGTTVRVSVTAGGGEGNDGSYNGVVTRDGRYVAFASAATNLVPGDTNGVTDAFLHRLPL</sequence>
<dbReference type="EMBL" id="BOPB01000014">
    <property type="protein sequence ID" value="GIJ22413.1"/>
    <property type="molecule type" value="Genomic_DNA"/>
</dbReference>
<gene>
    <name evidence="3" type="ORF">Vlu01_30370</name>
</gene>
<dbReference type="PANTHER" id="PTHR36842">
    <property type="entry name" value="PROTEIN TOLB HOMOLOG"/>
    <property type="match status" value="1"/>
</dbReference>
<evidence type="ECO:0000256" key="2">
    <source>
        <dbReference type="SAM" id="MobiDB-lite"/>
    </source>
</evidence>